<comment type="caution">
    <text evidence="1">The sequence shown here is derived from an EMBL/GenBank/DDBJ whole genome shotgun (WGS) entry which is preliminary data.</text>
</comment>
<sequence>MLRALLILAAVSALATLPCLIALMLSVGWPRFRFLRRRRVVSDATLSRRDRRRLAKLDKCFGTEPVPQLSTDTVPIEKVAADLRRLRRQRAGIAQRSPIWRAAVEDAYDDRLCLACKRLGITEHLGQLTGVDREIERVRLEGELQAAGIALNGYEAAAP</sequence>
<evidence type="ECO:0000313" key="2">
    <source>
        <dbReference type="Proteomes" id="UP000635606"/>
    </source>
</evidence>
<accession>A0A8J4E8P7</accession>
<reference evidence="1" key="1">
    <citation type="submission" date="2021-01" db="EMBL/GenBank/DDBJ databases">
        <title>Whole genome shotgun sequence of Virgisporangium ochraceum NBRC 16418.</title>
        <authorList>
            <person name="Komaki H."/>
            <person name="Tamura T."/>
        </authorList>
    </citation>
    <scope>NUCLEOTIDE SEQUENCE</scope>
    <source>
        <strain evidence="1">NBRC 16418</strain>
    </source>
</reference>
<organism evidence="1 2">
    <name type="scientific">Virgisporangium ochraceum</name>
    <dbReference type="NCBI Taxonomy" id="65505"/>
    <lineage>
        <taxon>Bacteria</taxon>
        <taxon>Bacillati</taxon>
        <taxon>Actinomycetota</taxon>
        <taxon>Actinomycetes</taxon>
        <taxon>Micromonosporales</taxon>
        <taxon>Micromonosporaceae</taxon>
        <taxon>Virgisporangium</taxon>
    </lineage>
</organism>
<dbReference type="AlphaFoldDB" id="A0A8J4E8P7"/>
<evidence type="ECO:0000313" key="1">
    <source>
        <dbReference type="EMBL" id="GIJ65589.1"/>
    </source>
</evidence>
<keyword evidence="2" id="KW-1185">Reference proteome</keyword>
<proteinExistence type="predicted"/>
<dbReference type="Proteomes" id="UP000635606">
    <property type="component" value="Unassembled WGS sequence"/>
</dbReference>
<dbReference type="EMBL" id="BOPH01000006">
    <property type="protein sequence ID" value="GIJ65589.1"/>
    <property type="molecule type" value="Genomic_DNA"/>
</dbReference>
<gene>
    <name evidence="1" type="ORF">Voc01_005060</name>
</gene>
<protein>
    <submittedName>
        <fullName evidence="1">Uncharacterized protein</fullName>
    </submittedName>
</protein>
<name>A0A8J4E8P7_9ACTN</name>